<dbReference type="InterPro" id="IPR002606">
    <property type="entry name" value="Riboflavin_kinase_bac"/>
</dbReference>
<keyword evidence="11 15" id="KW-0067">ATP-binding</keyword>
<keyword evidence="12" id="KW-0511">Multifunctional enzyme</keyword>
<evidence type="ECO:0000256" key="10">
    <source>
        <dbReference type="ARBA" id="ARBA00022827"/>
    </source>
</evidence>
<keyword evidence="6 15" id="KW-0808">Transferase</keyword>
<dbReference type="RefSeq" id="WP_315575573.1">
    <property type="nucleotide sequence ID" value="NZ_JARDXH010000002.1"/>
</dbReference>
<keyword evidence="5 15" id="KW-0288">FMN</keyword>
<accession>A0ABU3TQN9</accession>
<evidence type="ECO:0000256" key="2">
    <source>
        <dbReference type="ARBA" id="ARBA00004726"/>
    </source>
</evidence>
<gene>
    <name evidence="17" type="ORF">PQG45_03955</name>
</gene>
<dbReference type="Gene3D" id="2.40.30.30">
    <property type="entry name" value="Riboflavin kinase-like"/>
    <property type="match status" value="1"/>
</dbReference>
<evidence type="ECO:0000256" key="9">
    <source>
        <dbReference type="ARBA" id="ARBA00022777"/>
    </source>
</evidence>
<evidence type="ECO:0000256" key="15">
    <source>
        <dbReference type="PIRNR" id="PIRNR004491"/>
    </source>
</evidence>
<keyword evidence="10 15" id="KW-0274">FAD</keyword>
<dbReference type="InterPro" id="IPR023465">
    <property type="entry name" value="Riboflavin_kinase_dom_sf"/>
</dbReference>
<keyword evidence="8 15" id="KW-0547">Nucleotide-binding</keyword>
<evidence type="ECO:0000256" key="5">
    <source>
        <dbReference type="ARBA" id="ARBA00022643"/>
    </source>
</evidence>
<evidence type="ECO:0000256" key="13">
    <source>
        <dbReference type="ARBA" id="ARBA00047880"/>
    </source>
</evidence>
<evidence type="ECO:0000256" key="8">
    <source>
        <dbReference type="ARBA" id="ARBA00022741"/>
    </source>
</evidence>
<dbReference type="Pfam" id="PF06574">
    <property type="entry name" value="FAD_syn"/>
    <property type="match status" value="1"/>
</dbReference>
<dbReference type="GO" id="GO:0008531">
    <property type="term" value="F:riboflavin kinase activity"/>
    <property type="evidence" value="ECO:0007669"/>
    <property type="project" value="UniProtKB-EC"/>
</dbReference>
<dbReference type="InterPro" id="IPR023468">
    <property type="entry name" value="Riboflavin_kinase"/>
</dbReference>
<feature type="domain" description="Riboflavin kinase" evidence="16">
    <location>
        <begin position="181"/>
        <end position="307"/>
    </location>
</feature>
<evidence type="ECO:0000313" key="18">
    <source>
        <dbReference type="Proteomes" id="UP001249959"/>
    </source>
</evidence>
<evidence type="ECO:0000256" key="12">
    <source>
        <dbReference type="ARBA" id="ARBA00023268"/>
    </source>
</evidence>
<keyword evidence="9 15" id="KW-0418">Kinase</keyword>
<dbReference type="InterPro" id="IPR015865">
    <property type="entry name" value="Riboflavin_kinase_bac/euk"/>
</dbReference>
<dbReference type="EMBL" id="JAVNWW010000001">
    <property type="protein sequence ID" value="MDU0808188.1"/>
    <property type="molecule type" value="Genomic_DNA"/>
</dbReference>
<dbReference type="GO" id="GO:0003919">
    <property type="term" value="F:FMN adenylyltransferase activity"/>
    <property type="evidence" value="ECO:0007669"/>
    <property type="project" value="UniProtKB-EC"/>
</dbReference>
<evidence type="ECO:0000256" key="4">
    <source>
        <dbReference type="ARBA" id="ARBA00022630"/>
    </source>
</evidence>
<comment type="caution">
    <text evidence="17">The sequence shown here is derived from an EMBL/GenBank/DDBJ whole genome shotgun (WGS) entry which is preliminary data.</text>
</comment>
<evidence type="ECO:0000256" key="11">
    <source>
        <dbReference type="ARBA" id="ARBA00022840"/>
    </source>
</evidence>
<dbReference type="EC" id="2.7.1.26" evidence="15"/>
<dbReference type="PIRSF" id="PIRSF004491">
    <property type="entry name" value="FAD_Synth"/>
    <property type="match status" value="1"/>
</dbReference>
<dbReference type="Proteomes" id="UP001249959">
    <property type="component" value="Unassembled WGS sequence"/>
</dbReference>
<dbReference type="NCBIfam" id="TIGR00083">
    <property type="entry name" value="ribF"/>
    <property type="match status" value="1"/>
</dbReference>
<comment type="similarity">
    <text evidence="15">Belongs to the ribF family.</text>
</comment>
<dbReference type="PANTHER" id="PTHR22749:SF6">
    <property type="entry name" value="RIBOFLAVIN KINASE"/>
    <property type="match status" value="1"/>
</dbReference>
<dbReference type="Gene3D" id="3.40.50.620">
    <property type="entry name" value="HUPs"/>
    <property type="match status" value="1"/>
</dbReference>
<dbReference type="SUPFAM" id="SSF82114">
    <property type="entry name" value="Riboflavin kinase-like"/>
    <property type="match status" value="1"/>
</dbReference>
<dbReference type="InterPro" id="IPR014729">
    <property type="entry name" value="Rossmann-like_a/b/a_fold"/>
</dbReference>
<dbReference type="Pfam" id="PF01687">
    <property type="entry name" value="Flavokinase"/>
    <property type="match status" value="1"/>
</dbReference>
<evidence type="ECO:0000256" key="3">
    <source>
        <dbReference type="ARBA" id="ARBA00005201"/>
    </source>
</evidence>
<evidence type="ECO:0000256" key="7">
    <source>
        <dbReference type="ARBA" id="ARBA00022695"/>
    </source>
</evidence>
<keyword evidence="4 15" id="KW-0285">Flavoprotein</keyword>
<evidence type="ECO:0000313" key="17">
    <source>
        <dbReference type="EMBL" id="MDU0808188.1"/>
    </source>
</evidence>
<keyword evidence="18" id="KW-1185">Reference proteome</keyword>
<proteinExistence type="inferred from homology"/>
<name>A0ABU3TQN9_9BACT</name>
<keyword evidence="7 15" id="KW-0548">Nucleotidyltransferase</keyword>
<reference evidence="17 18" key="1">
    <citation type="submission" date="2023-09" db="EMBL/GenBank/DDBJ databases">
        <title>Aquirufa genomes.</title>
        <authorList>
            <person name="Pitt A."/>
        </authorList>
    </citation>
    <scope>NUCLEOTIDE SEQUENCE [LARGE SCALE GENOMIC DNA]</scope>
    <source>
        <strain evidence="17 18">LEOWEIH-7C</strain>
    </source>
</reference>
<dbReference type="SMART" id="SM00904">
    <property type="entry name" value="Flavokinase"/>
    <property type="match status" value="1"/>
</dbReference>
<dbReference type="EC" id="2.7.7.2" evidence="15"/>
<evidence type="ECO:0000259" key="16">
    <source>
        <dbReference type="SMART" id="SM00904"/>
    </source>
</evidence>
<organism evidence="17 18">
    <name type="scientific">Aquirufa regiilacus</name>
    <dbReference type="NCBI Taxonomy" id="3024868"/>
    <lineage>
        <taxon>Bacteria</taxon>
        <taxon>Pseudomonadati</taxon>
        <taxon>Bacteroidota</taxon>
        <taxon>Cytophagia</taxon>
        <taxon>Cytophagales</taxon>
        <taxon>Flectobacillaceae</taxon>
        <taxon>Aquirufa</taxon>
    </lineage>
</organism>
<evidence type="ECO:0000256" key="6">
    <source>
        <dbReference type="ARBA" id="ARBA00022679"/>
    </source>
</evidence>
<comment type="pathway">
    <text evidence="3 15">Cofactor biosynthesis; FMN biosynthesis; FMN from riboflavin (ATP route): step 1/1.</text>
</comment>
<dbReference type="CDD" id="cd02064">
    <property type="entry name" value="FAD_synthetase_N"/>
    <property type="match status" value="1"/>
</dbReference>
<dbReference type="SUPFAM" id="SSF52374">
    <property type="entry name" value="Nucleotidylyl transferase"/>
    <property type="match status" value="1"/>
</dbReference>
<comment type="function">
    <text evidence="1">Catalyzes the phosphorylation of riboflavin to FMN followed by the adenylation of FMN to FAD.</text>
</comment>
<evidence type="ECO:0000256" key="1">
    <source>
        <dbReference type="ARBA" id="ARBA00002121"/>
    </source>
</evidence>
<comment type="catalytic activity">
    <reaction evidence="13 15">
        <text>riboflavin + ATP = FMN + ADP + H(+)</text>
        <dbReference type="Rhea" id="RHEA:14357"/>
        <dbReference type="ChEBI" id="CHEBI:15378"/>
        <dbReference type="ChEBI" id="CHEBI:30616"/>
        <dbReference type="ChEBI" id="CHEBI:57986"/>
        <dbReference type="ChEBI" id="CHEBI:58210"/>
        <dbReference type="ChEBI" id="CHEBI:456216"/>
        <dbReference type="EC" id="2.7.1.26"/>
    </reaction>
</comment>
<dbReference type="PANTHER" id="PTHR22749">
    <property type="entry name" value="RIBOFLAVIN KINASE/FMN ADENYLYLTRANSFERASE"/>
    <property type="match status" value="1"/>
</dbReference>
<protein>
    <recommendedName>
        <fullName evidence="15">Riboflavin biosynthesis protein</fullName>
    </recommendedName>
    <domain>
        <recommendedName>
            <fullName evidence="15">Riboflavin kinase</fullName>
            <ecNumber evidence="15">2.7.1.26</ecNumber>
        </recommendedName>
        <alternativeName>
            <fullName evidence="15">Flavokinase</fullName>
        </alternativeName>
    </domain>
    <domain>
        <recommendedName>
            <fullName evidence="15">FMN adenylyltransferase</fullName>
            <ecNumber evidence="15">2.7.7.2</ecNumber>
        </recommendedName>
        <alternativeName>
            <fullName evidence="15">FAD pyrophosphorylase</fullName>
        </alternativeName>
        <alternativeName>
            <fullName evidence="15">FAD synthase</fullName>
        </alternativeName>
    </domain>
</protein>
<sequence>MRLYQSLNEIDIQLNSCVITVGMFDGLHLGHMSVLNRVKEISKKENIPSVILTFSNHPQTYFQPNISNVVLSSLPEKVNQLSQFGIDIVIAIPFDAYIAGLSAHDFASKILIDQLNVKHIVFGYDNHFGHNREGSKAFVDVEFPHICTHRVSESIINDEVVSSSLIKSKIQSGEMQQAFTLLGYYYELKGCVIKGDQLGRTIGFPTANLRLDIADKLVPRHGVYLTKSTVLGKEYFGMTNIGVRPTVTQSQELRIETNLFNFDMDIYGEEIGVEFIERLRDEQKFDSFPALVAQLHQDRINANNLLAQIHIAS</sequence>
<comment type="catalytic activity">
    <reaction evidence="14 15">
        <text>FMN + ATP + H(+) = FAD + diphosphate</text>
        <dbReference type="Rhea" id="RHEA:17237"/>
        <dbReference type="ChEBI" id="CHEBI:15378"/>
        <dbReference type="ChEBI" id="CHEBI:30616"/>
        <dbReference type="ChEBI" id="CHEBI:33019"/>
        <dbReference type="ChEBI" id="CHEBI:57692"/>
        <dbReference type="ChEBI" id="CHEBI:58210"/>
        <dbReference type="EC" id="2.7.7.2"/>
    </reaction>
</comment>
<dbReference type="InterPro" id="IPR015864">
    <property type="entry name" value="FAD_synthase"/>
</dbReference>
<comment type="pathway">
    <text evidence="2 15">Cofactor biosynthesis; FAD biosynthesis; FAD from FMN: step 1/1.</text>
</comment>
<dbReference type="NCBIfam" id="NF004162">
    <property type="entry name" value="PRK05627.1-5"/>
    <property type="match status" value="1"/>
</dbReference>
<evidence type="ECO:0000256" key="14">
    <source>
        <dbReference type="ARBA" id="ARBA00049494"/>
    </source>
</evidence>